<evidence type="ECO:0000313" key="3">
    <source>
        <dbReference type="Proteomes" id="UP000317429"/>
    </source>
</evidence>
<dbReference type="Pfam" id="PF13439">
    <property type="entry name" value="Glyco_transf_4"/>
    <property type="match status" value="1"/>
</dbReference>
<keyword evidence="3" id="KW-1185">Reference proteome</keyword>
<feature type="domain" description="Glycosyltransferase subfamily 4-like N-terminal" evidence="1">
    <location>
        <begin position="14"/>
        <end position="145"/>
    </location>
</feature>
<dbReference type="OrthoDB" id="8993606at2"/>
<evidence type="ECO:0000259" key="1">
    <source>
        <dbReference type="Pfam" id="PF13439"/>
    </source>
</evidence>
<sequence length="371" mass="40486">MRVLITNQFLDKPSGTDRYVCDLARGLLQRNCLPAVYSPHPGQAADELRRSTVPVVDRLAKMTTTPDVIHGHHSHPTMAALAAFPHTPAVYFCHDWDAWHDRPLDHPRVLRHVAVDQTCYDRLVCLGGVPEDRALLLPNWVDLGRFTPRAPLPARPRRALVFNNLIRLAGRRDPFRTACRAEGIELDFAGAASGGSVAHPEQMLGRYDVVFARGKSAMEALAVGAAVVLCGFGRLGPMVTPEALDTLRGQNFGRRAIQTPLTAEGVRTQLARYNPAEAAQASARVRGECGMTPVIDALVGLYAQVIAEHAAAPPNAAAEGRAVAAYLEETQQMVELGAARWRRKQREAELRAAGAPGLLARIAWPRRRRAG</sequence>
<dbReference type="KEGG" id="pnd:Pla175_03420"/>
<reference evidence="2 3" key="1">
    <citation type="submission" date="2019-02" db="EMBL/GenBank/DDBJ databases">
        <title>Deep-cultivation of Planctomycetes and their phenomic and genomic characterization uncovers novel biology.</title>
        <authorList>
            <person name="Wiegand S."/>
            <person name="Jogler M."/>
            <person name="Boedeker C."/>
            <person name="Pinto D."/>
            <person name="Vollmers J."/>
            <person name="Rivas-Marin E."/>
            <person name="Kohn T."/>
            <person name="Peeters S.H."/>
            <person name="Heuer A."/>
            <person name="Rast P."/>
            <person name="Oberbeckmann S."/>
            <person name="Bunk B."/>
            <person name="Jeske O."/>
            <person name="Meyerdierks A."/>
            <person name="Storesund J.E."/>
            <person name="Kallscheuer N."/>
            <person name="Luecker S."/>
            <person name="Lage O.M."/>
            <person name="Pohl T."/>
            <person name="Merkel B.J."/>
            <person name="Hornburger P."/>
            <person name="Mueller R.-W."/>
            <person name="Bruemmer F."/>
            <person name="Labrenz M."/>
            <person name="Spormann A.M."/>
            <person name="Op den Camp H."/>
            <person name="Overmann J."/>
            <person name="Amann R."/>
            <person name="Jetten M.S.M."/>
            <person name="Mascher T."/>
            <person name="Medema M.H."/>
            <person name="Devos D.P."/>
            <person name="Kaster A.-K."/>
            <person name="Ovreas L."/>
            <person name="Rohde M."/>
            <person name="Galperin M.Y."/>
            <person name="Jogler C."/>
        </authorList>
    </citation>
    <scope>NUCLEOTIDE SEQUENCE [LARGE SCALE GENOMIC DNA]</scope>
    <source>
        <strain evidence="2 3">Pla175</strain>
    </source>
</reference>
<evidence type="ECO:0000313" key="2">
    <source>
        <dbReference type="EMBL" id="QDU86988.1"/>
    </source>
</evidence>
<accession>A0A518D688</accession>
<dbReference type="InterPro" id="IPR028098">
    <property type="entry name" value="Glyco_trans_4-like_N"/>
</dbReference>
<dbReference type="Gene3D" id="3.40.50.2000">
    <property type="entry name" value="Glycogen Phosphorylase B"/>
    <property type="match status" value="1"/>
</dbReference>
<name>A0A518D688_9BACT</name>
<protein>
    <recommendedName>
        <fullName evidence="1">Glycosyltransferase subfamily 4-like N-terminal domain-containing protein</fullName>
    </recommendedName>
</protein>
<proteinExistence type="predicted"/>
<dbReference type="GO" id="GO:0016757">
    <property type="term" value="F:glycosyltransferase activity"/>
    <property type="evidence" value="ECO:0007669"/>
    <property type="project" value="UniProtKB-ARBA"/>
</dbReference>
<dbReference type="AlphaFoldDB" id="A0A518D688"/>
<gene>
    <name evidence="2" type="ORF">Pla175_03420</name>
</gene>
<organism evidence="2 3">
    <name type="scientific">Pirellulimonas nuda</name>
    <dbReference type="NCBI Taxonomy" id="2528009"/>
    <lineage>
        <taxon>Bacteria</taxon>
        <taxon>Pseudomonadati</taxon>
        <taxon>Planctomycetota</taxon>
        <taxon>Planctomycetia</taxon>
        <taxon>Pirellulales</taxon>
        <taxon>Lacipirellulaceae</taxon>
        <taxon>Pirellulimonas</taxon>
    </lineage>
</organism>
<dbReference type="RefSeq" id="WP_145280722.1">
    <property type="nucleotide sequence ID" value="NZ_CP036291.1"/>
</dbReference>
<dbReference type="Proteomes" id="UP000317429">
    <property type="component" value="Chromosome"/>
</dbReference>
<dbReference type="SUPFAM" id="SSF53756">
    <property type="entry name" value="UDP-Glycosyltransferase/glycogen phosphorylase"/>
    <property type="match status" value="1"/>
</dbReference>
<dbReference type="EMBL" id="CP036291">
    <property type="protein sequence ID" value="QDU86988.1"/>
    <property type="molecule type" value="Genomic_DNA"/>
</dbReference>